<dbReference type="EMBL" id="JAKMXF010000111">
    <property type="protein sequence ID" value="KAI6657281.1"/>
    <property type="molecule type" value="Genomic_DNA"/>
</dbReference>
<dbReference type="InterPro" id="IPR000668">
    <property type="entry name" value="Peptidase_C1A_C"/>
</dbReference>
<dbReference type="InterPro" id="IPR013201">
    <property type="entry name" value="Prot_inhib_I29"/>
</dbReference>
<evidence type="ECO:0000256" key="1">
    <source>
        <dbReference type="ARBA" id="ARBA00008455"/>
    </source>
</evidence>
<gene>
    <name evidence="10" type="ORF">LOD99_29</name>
</gene>
<dbReference type="SMART" id="SM00848">
    <property type="entry name" value="Inhibitor_I29"/>
    <property type="match status" value="1"/>
</dbReference>
<keyword evidence="5" id="KW-0865">Zymogen</keyword>
<feature type="chain" id="PRO_5043922221" evidence="7">
    <location>
        <begin position="17"/>
        <end position="563"/>
    </location>
</feature>
<feature type="signal peptide" evidence="7">
    <location>
        <begin position="1"/>
        <end position="16"/>
    </location>
</feature>
<dbReference type="InterPro" id="IPR038765">
    <property type="entry name" value="Papain-like_cys_pep_sf"/>
</dbReference>
<dbReference type="SMART" id="SM00645">
    <property type="entry name" value="Pept_C1"/>
    <property type="match status" value="1"/>
</dbReference>
<evidence type="ECO:0000313" key="11">
    <source>
        <dbReference type="Proteomes" id="UP001165289"/>
    </source>
</evidence>
<dbReference type="Gene3D" id="3.90.70.10">
    <property type="entry name" value="Cysteine proteinases"/>
    <property type="match status" value="1"/>
</dbReference>
<dbReference type="Proteomes" id="UP001165289">
    <property type="component" value="Unassembled WGS sequence"/>
</dbReference>
<evidence type="ECO:0000256" key="3">
    <source>
        <dbReference type="ARBA" id="ARBA00022801"/>
    </source>
</evidence>
<evidence type="ECO:0000313" key="10">
    <source>
        <dbReference type="EMBL" id="KAI6657281.1"/>
    </source>
</evidence>
<keyword evidence="2" id="KW-0645">Protease</keyword>
<dbReference type="PROSITE" id="PS00639">
    <property type="entry name" value="THIOL_PROTEASE_HIS"/>
    <property type="match status" value="1"/>
</dbReference>
<dbReference type="InterPro" id="IPR025661">
    <property type="entry name" value="Pept_asp_AS"/>
</dbReference>
<dbReference type="AlphaFoldDB" id="A0AAV7KAI1"/>
<feature type="domain" description="Cathepsin propeptide inhibitor" evidence="9">
    <location>
        <begin position="242"/>
        <end position="298"/>
    </location>
</feature>
<dbReference type="PROSITE" id="PS00139">
    <property type="entry name" value="THIOL_PROTEASE_CYS"/>
    <property type="match status" value="1"/>
</dbReference>
<dbReference type="CDD" id="cd02248">
    <property type="entry name" value="Peptidase_C1A"/>
    <property type="match status" value="1"/>
</dbReference>
<keyword evidence="3" id="KW-0378">Hydrolase</keyword>
<dbReference type="Pfam" id="PF00112">
    <property type="entry name" value="Peptidase_C1"/>
    <property type="match status" value="1"/>
</dbReference>
<sequence length="563" mass="63503">MLLIALLCLCLAAVTANPDWTTSQYYAKGVITLPYGDIVEPFEAWIDPSGTKSRSAHARGSLRSRIDYYGGMNSILYNNGLGFKMVPTPDHDGKFQMVCYNVTGGIDFQSVLPDINDYKLINNKVPCSQDSNLTCNLYSFKETIGKKVNEYYMYIYGNSTPKNFYFLGFDSLFGSHYDKYIIRYDEFKLTTIPDAIFNEYMNFEKCIGFPGPGATRTFLDPMSEFIGGENSEEREKDSNSEFEDFKQKYSKTYDTYHDHESRKSTFRQARRFINSKNRENLGYTLAINHLADHTEAELYARNGHRYSGKGESHRLMDYEVPLSDIDIPDTMNWTAKGAVNPPKDQGICGSCWSFGTTGALEGGYFVLNDKLLDLSEQSLMDCSWDQGNNGCDGGETERVGEWLLEKDKNHCVVTRKEYASAANQSDVMRGYLGADGVCHWGKTDKELCVRIKDYTVSPKGNVGALRQFSAMKGPIQVAIDASRPTFSFYSSGVYYDMKCKNGVNDLDHSVLLVGYGTENGQQYWLVKNSWSTYWGDNGYIKISTKDNNCGVATDAVFFTIVNE</sequence>
<comment type="caution">
    <text evidence="10">The sequence shown here is derived from an EMBL/GenBank/DDBJ whole genome shotgun (WGS) entry which is preliminary data.</text>
</comment>
<dbReference type="InterPro" id="IPR025660">
    <property type="entry name" value="Pept_his_AS"/>
</dbReference>
<dbReference type="FunFam" id="3.90.70.10:FF:000332">
    <property type="entry name" value="Cathepsin L1"/>
    <property type="match status" value="1"/>
</dbReference>
<dbReference type="GO" id="GO:0006508">
    <property type="term" value="P:proteolysis"/>
    <property type="evidence" value="ECO:0007669"/>
    <property type="project" value="UniProtKB-KW"/>
</dbReference>
<dbReference type="GO" id="GO:0008234">
    <property type="term" value="F:cysteine-type peptidase activity"/>
    <property type="evidence" value="ECO:0007669"/>
    <property type="project" value="UniProtKB-KW"/>
</dbReference>
<evidence type="ECO:0000256" key="5">
    <source>
        <dbReference type="ARBA" id="ARBA00023145"/>
    </source>
</evidence>
<proteinExistence type="inferred from homology"/>
<protein>
    <submittedName>
        <fullName evidence="10">Cathepsin L</fullName>
    </submittedName>
</protein>
<dbReference type="PRINTS" id="PR00705">
    <property type="entry name" value="PAPAIN"/>
</dbReference>
<dbReference type="PANTHER" id="PTHR12411">
    <property type="entry name" value="CYSTEINE PROTEASE FAMILY C1-RELATED"/>
    <property type="match status" value="1"/>
</dbReference>
<keyword evidence="11" id="KW-1185">Reference proteome</keyword>
<dbReference type="SUPFAM" id="SSF54001">
    <property type="entry name" value="Cysteine proteinases"/>
    <property type="match status" value="1"/>
</dbReference>
<dbReference type="InterPro" id="IPR000169">
    <property type="entry name" value="Pept_cys_AS"/>
</dbReference>
<comment type="similarity">
    <text evidence="1">Belongs to the peptidase C1 family.</text>
</comment>
<evidence type="ECO:0000256" key="6">
    <source>
        <dbReference type="ARBA" id="ARBA00023157"/>
    </source>
</evidence>
<dbReference type="InterPro" id="IPR039417">
    <property type="entry name" value="Peptidase_C1A_papain-like"/>
</dbReference>
<evidence type="ECO:0000256" key="4">
    <source>
        <dbReference type="ARBA" id="ARBA00022807"/>
    </source>
</evidence>
<keyword evidence="7" id="KW-0732">Signal</keyword>
<dbReference type="PROSITE" id="PS00640">
    <property type="entry name" value="THIOL_PROTEASE_ASN"/>
    <property type="match status" value="1"/>
</dbReference>
<keyword evidence="4" id="KW-0788">Thiol protease</keyword>
<keyword evidence="6" id="KW-1015">Disulfide bond</keyword>
<dbReference type="InterPro" id="IPR013128">
    <property type="entry name" value="Peptidase_C1A"/>
</dbReference>
<evidence type="ECO:0000259" key="8">
    <source>
        <dbReference type="SMART" id="SM00645"/>
    </source>
</evidence>
<name>A0AAV7KAI1_9METZ</name>
<organism evidence="10 11">
    <name type="scientific">Oopsacas minuta</name>
    <dbReference type="NCBI Taxonomy" id="111878"/>
    <lineage>
        <taxon>Eukaryota</taxon>
        <taxon>Metazoa</taxon>
        <taxon>Porifera</taxon>
        <taxon>Hexactinellida</taxon>
        <taxon>Hexasterophora</taxon>
        <taxon>Lyssacinosida</taxon>
        <taxon>Leucopsacidae</taxon>
        <taxon>Oopsacas</taxon>
    </lineage>
</organism>
<reference evidence="10 11" key="1">
    <citation type="journal article" date="2023" name="BMC Biol.">
        <title>The compact genome of the sponge Oopsacas minuta (Hexactinellida) is lacking key metazoan core genes.</title>
        <authorList>
            <person name="Santini S."/>
            <person name="Schenkelaars Q."/>
            <person name="Jourda C."/>
            <person name="Duchesne M."/>
            <person name="Belahbib H."/>
            <person name="Rocher C."/>
            <person name="Selva M."/>
            <person name="Riesgo A."/>
            <person name="Vervoort M."/>
            <person name="Leys S.P."/>
            <person name="Kodjabachian L."/>
            <person name="Le Bivic A."/>
            <person name="Borchiellini C."/>
            <person name="Claverie J.M."/>
            <person name="Renard E."/>
        </authorList>
    </citation>
    <scope>NUCLEOTIDE SEQUENCE [LARGE SCALE GENOMIC DNA]</scope>
    <source>
        <strain evidence="10">SPO-2</strain>
    </source>
</reference>
<feature type="domain" description="Peptidase C1A papain C-terminal" evidence="8">
    <location>
        <begin position="327"/>
        <end position="559"/>
    </location>
</feature>
<evidence type="ECO:0000256" key="2">
    <source>
        <dbReference type="ARBA" id="ARBA00022670"/>
    </source>
</evidence>
<dbReference type="Pfam" id="PF08246">
    <property type="entry name" value="Inhibitor_I29"/>
    <property type="match status" value="1"/>
</dbReference>
<accession>A0AAV7KAI1</accession>
<evidence type="ECO:0000256" key="7">
    <source>
        <dbReference type="SAM" id="SignalP"/>
    </source>
</evidence>
<evidence type="ECO:0000259" key="9">
    <source>
        <dbReference type="SMART" id="SM00848"/>
    </source>
</evidence>